<name>A0A8H7UTU4_9FUNG</name>
<dbReference type="Pfam" id="PF06916">
    <property type="entry name" value="FAM210A-B_dom"/>
    <property type="match status" value="1"/>
</dbReference>
<reference evidence="3" key="1">
    <citation type="submission" date="2020-12" db="EMBL/GenBank/DDBJ databases">
        <title>Metabolic potential, ecology and presence of endohyphal bacteria is reflected in genomic diversity of Mucoromycotina.</title>
        <authorList>
            <person name="Muszewska A."/>
            <person name="Okrasinska A."/>
            <person name="Steczkiewicz K."/>
            <person name="Drgas O."/>
            <person name="Orlowska M."/>
            <person name="Perlinska-Lenart U."/>
            <person name="Aleksandrzak-Piekarczyk T."/>
            <person name="Szatraj K."/>
            <person name="Zielenkiewicz U."/>
            <person name="Pilsyk S."/>
            <person name="Malc E."/>
            <person name="Mieczkowski P."/>
            <person name="Kruszewska J.S."/>
            <person name="Biernat P."/>
            <person name="Pawlowska J."/>
        </authorList>
    </citation>
    <scope>NUCLEOTIDE SEQUENCE</scope>
    <source>
        <strain evidence="3">CBS 226.32</strain>
    </source>
</reference>
<dbReference type="PANTHER" id="PTHR21377">
    <property type="entry name" value="PROTEIN FAM210B, MITOCHONDRIAL"/>
    <property type="match status" value="1"/>
</dbReference>
<feature type="domain" description="DUF1279" evidence="2">
    <location>
        <begin position="18"/>
        <end position="118"/>
    </location>
</feature>
<gene>
    <name evidence="3" type="ORF">INT46_011280</name>
</gene>
<organism evidence="3 4">
    <name type="scientific">Mucor plumbeus</name>
    <dbReference type="NCBI Taxonomy" id="97098"/>
    <lineage>
        <taxon>Eukaryota</taxon>
        <taxon>Fungi</taxon>
        <taxon>Fungi incertae sedis</taxon>
        <taxon>Mucoromycota</taxon>
        <taxon>Mucoromycotina</taxon>
        <taxon>Mucoromycetes</taxon>
        <taxon>Mucorales</taxon>
        <taxon>Mucorineae</taxon>
        <taxon>Mucoraceae</taxon>
        <taxon>Mucor</taxon>
    </lineage>
</organism>
<dbReference type="Proteomes" id="UP000650833">
    <property type="component" value="Unassembled WGS sequence"/>
</dbReference>
<dbReference type="GO" id="GO:0005739">
    <property type="term" value="C:mitochondrion"/>
    <property type="evidence" value="ECO:0007669"/>
    <property type="project" value="TreeGrafter"/>
</dbReference>
<dbReference type="PANTHER" id="PTHR21377:SF0">
    <property type="entry name" value="PROTEIN FAM210B, MITOCHONDRIAL"/>
    <property type="match status" value="1"/>
</dbReference>
<dbReference type="InterPro" id="IPR045866">
    <property type="entry name" value="FAM210A/B-like"/>
</dbReference>
<keyword evidence="1" id="KW-1133">Transmembrane helix</keyword>
<protein>
    <recommendedName>
        <fullName evidence="2">DUF1279 domain-containing protein</fullName>
    </recommendedName>
</protein>
<evidence type="ECO:0000313" key="4">
    <source>
        <dbReference type="Proteomes" id="UP000650833"/>
    </source>
</evidence>
<dbReference type="AlphaFoldDB" id="A0A8H7UTU4"/>
<proteinExistence type="predicted"/>
<evidence type="ECO:0000256" key="1">
    <source>
        <dbReference type="SAM" id="Phobius"/>
    </source>
</evidence>
<keyword evidence="1" id="KW-0812">Transmembrane</keyword>
<accession>A0A8H7UTU4</accession>
<keyword evidence="1" id="KW-0472">Membrane</keyword>
<sequence length="137" mass="15259">MQNRAVTTHQQTQQPVSRTKQFMKKYGYVGIGVYLALGAVDLTTTMAFISVKGAARVKEAEDYMIGKAKGWVGMEHTPSEKDHSHEKPSLTSIFVIAYGIHKTVLLPFRLSLTAAITPAVAKRLKNWGWLKSKLVKK</sequence>
<comment type="caution">
    <text evidence="3">The sequence shown here is derived from an EMBL/GenBank/DDBJ whole genome shotgun (WGS) entry which is preliminary data.</text>
</comment>
<evidence type="ECO:0000313" key="3">
    <source>
        <dbReference type="EMBL" id="KAG2190614.1"/>
    </source>
</evidence>
<keyword evidence="4" id="KW-1185">Reference proteome</keyword>
<feature type="transmembrane region" description="Helical" evidence="1">
    <location>
        <begin position="26"/>
        <end position="49"/>
    </location>
</feature>
<dbReference type="OrthoDB" id="426386at2759"/>
<evidence type="ECO:0000259" key="2">
    <source>
        <dbReference type="Pfam" id="PF06916"/>
    </source>
</evidence>
<dbReference type="EMBL" id="JAEPRC010000932">
    <property type="protein sequence ID" value="KAG2190614.1"/>
    <property type="molecule type" value="Genomic_DNA"/>
</dbReference>
<dbReference type="InterPro" id="IPR009688">
    <property type="entry name" value="FAM210A/B-like_dom"/>
</dbReference>